<reference evidence="6" key="1">
    <citation type="submission" date="2018-01" db="EMBL/GenBank/DDBJ databases">
        <authorList>
            <person name="Yu X.-D."/>
        </authorList>
    </citation>
    <scope>NUCLEOTIDE SEQUENCE</scope>
    <source>
        <strain evidence="6">ZX-21</strain>
    </source>
</reference>
<comment type="caution">
    <text evidence="6">The sequence shown here is derived from an EMBL/GenBank/DDBJ whole genome shotgun (WGS) entry which is preliminary data.</text>
</comment>
<evidence type="ECO:0000256" key="1">
    <source>
        <dbReference type="ARBA" id="ARBA00009347"/>
    </source>
</evidence>
<dbReference type="SUPFAM" id="SSF56645">
    <property type="entry name" value="Acyl-CoA dehydrogenase NM domain-like"/>
    <property type="match status" value="1"/>
</dbReference>
<dbReference type="PANTHER" id="PTHR43884">
    <property type="entry name" value="ACYL-COA DEHYDROGENASE"/>
    <property type="match status" value="1"/>
</dbReference>
<evidence type="ECO:0000313" key="7">
    <source>
        <dbReference type="Proteomes" id="UP000237222"/>
    </source>
</evidence>
<proteinExistence type="inferred from homology"/>
<gene>
    <name evidence="6" type="ORF">C0068_14710</name>
</gene>
<dbReference type="Proteomes" id="UP000237222">
    <property type="component" value="Unassembled WGS sequence"/>
</dbReference>
<keyword evidence="4" id="KW-0560">Oxidoreductase</keyword>
<dbReference type="InterPro" id="IPR009100">
    <property type="entry name" value="AcylCoA_DH/oxidase_NM_dom_sf"/>
</dbReference>
<evidence type="ECO:0000256" key="3">
    <source>
        <dbReference type="ARBA" id="ARBA00022827"/>
    </source>
</evidence>
<evidence type="ECO:0000256" key="4">
    <source>
        <dbReference type="ARBA" id="ARBA00023002"/>
    </source>
</evidence>
<evidence type="ECO:0000256" key="2">
    <source>
        <dbReference type="ARBA" id="ARBA00022630"/>
    </source>
</evidence>
<dbReference type="EMBL" id="PQGG01000033">
    <property type="protein sequence ID" value="POP51882.1"/>
    <property type="molecule type" value="Genomic_DNA"/>
</dbReference>
<comment type="similarity">
    <text evidence="1">Belongs to the acyl-CoA dehydrogenase family.</text>
</comment>
<dbReference type="AlphaFoldDB" id="A0A2S4HD02"/>
<dbReference type="InterPro" id="IPR036250">
    <property type="entry name" value="AcylCo_DH-like_C"/>
</dbReference>
<name>A0A2S4HD02_9GAMM</name>
<dbReference type="Gene3D" id="1.20.140.10">
    <property type="entry name" value="Butyryl-CoA Dehydrogenase, subunit A, domain 3"/>
    <property type="match status" value="1"/>
</dbReference>
<organism evidence="6 7">
    <name type="scientific">Zhongshania marina</name>
    <dbReference type="NCBI Taxonomy" id="2304603"/>
    <lineage>
        <taxon>Bacteria</taxon>
        <taxon>Pseudomonadati</taxon>
        <taxon>Pseudomonadota</taxon>
        <taxon>Gammaproteobacteria</taxon>
        <taxon>Cellvibrionales</taxon>
        <taxon>Spongiibacteraceae</taxon>
        <taxon>Zhongshania</taxon>
    </lineage>
</organism>
<dbReference type="SUPFAM" id="SSF47203">
    <property type="entry name" value="Acyl-CoA dehydrogenase C-terminal domain-like"/>
    <property type="match status" value="1"/>
</dbReference>
<dbReference type="InterPro" id="IPR009075">
    <property type="entry name" value="AcylCo_DH/oxidase_C"/>
</dbReference>
<evidence type="ECO:0000313" key="6">
    <source>
        <dbReference type="EMBL" id="POP51882.1"/>
    </source>
</evidence>
<dbReference type="Pfam" id="PF00441">
    <property type="entry name" value="Acyl-CoA_dh_1"/>
    <property type="match status" value="1"/>
</dbReference>
<protein>
    <submittedName>
        <fullName evidence="6">Acyl-CoA dehydrogenase</fullName>
    </submittedName>
</protein>
<dbReference type="RefSeq" id="WP_103685241.1">
    <property type="nucleotide sequence ID" value="NZ_PQGG01000033.1"/>
</dbReference>
<feature type="domain" description="Acyl-CoA dehydrogenase/oxidase C-terminal" evidence="5">
    <location>
        <begin position="200"/>
        <end position="313"/>
    </location>
</feature>
<keyword evidence="3" id="KW-0274">FAD</keyword>
<evidence type="ECO:0000259" key="5">
    <source>
        <dbReference type="Pfam" id="PF00441"/>
    </source>
</evidence>
<keyword evidence="2" id="KW-0285">Flavoprotein</keyword>
<dbReference type="OrthoDB" id="2450120at2"/>
<sequence>MNEMNIAELLADQLEKLLSARVNAESLAILEAGGADLSLWQEIEEMGVADVMRTGDDDAGLGWQDCAELFRVLGRHAAPLPLAETLFARRLMSQANLGIPEGPLALIDPSANADIQLDGSGCLQGEAAMVSWASWATQLLGLARRGDEAFLFSVAASDVAARLEQCDSLGRAPTSAVDFSGITPLAVVAMSDASQIRSGLAVMRALMISGACDKVVELAVDYANTRKQFGKPIGKFQALQHQLAEASCRAAAAEMAGKYACRELDNNQFLAGAAVAKYTASVAAKEVSRIGHQVFGAIGITDEHELHYYTRRLWQWRAEAGNERYWSEQLGNKVLAAGSEQLWSSLTA</sequence>
<dbReference type="GO" id="GO:0003995">
    <property type="term" value="F:acyl-CoA dehydrogenase activity"/>
    <property type="evidence" value="ECO:0007669"/>
    <property type="project" value="TreeGrafter"/>
</dbReference>
<accession>A0A2S4HD02</accession>
<dbReference type="PANTHER" id="PTHR43884:SF20">
    <property type="entry name" value="ACYL-COA DEHYDROGENASE FADE28"/>
    <property type="match status" value="1"/>
</dbReference>